<keyword evidence="5" id="KW-0963">Cytoplasm</keyword>
<comment type="caution">
    <text evidence="6">The sequence shown here is derived from an EMBL/GenBank/DDBJ whole genome shotgun (WGS) entry which is preliminary data.</text>
</comment>
<dbReference type="UniPathway" id="UPA00068">
    <property type="reaction ID" value="UER00109"/>
</dbReference>
<evidence type="ECO:0000313" key="7">
    <source>
        <dbReference type="Proteomes" id="UP000003332"/>
    </source>
</evidence>
<dbReference type="PROSITE" id="PS00600">
    <property type="entry name" value="AA_TRANSFER_CLASS_3"/>
    <property type="match status" value="1"/>
</dbReference>
<feature type="binding site" evidence="5">
    <location>
        <position position="263"/>
    </location>
    <ligand>
        <name>pyridoxal 5'-phosphate</name>
        <dbReference type="ChEBI" id="CHEBI:597326"/>
    </ligand>
</feature>
<evidence type="ECO:0000256" key="5">
    <source>
        <dbReference type="HAMAP-Rule" id="MF_01107"/>
    </source>
</evidence>
<feature type="binding site" evidence="5">
    <location>
        <position position="120"/>
    </location>
    <ligand>
        <name>pyridoxal 5'-phosphate</name>
        <dbReference type="ChEBI" id="CHEBI:597326"/>
    </ligand>
</feature>
<dbReference type="Proteomes" id="UP000003332">
    <property type="component" value="Unassembled WGS sequence"/>
</dbReference>
<dbReference type="InterPro" id="IPR050103">
    <property type="entry name" value="Class-III_PLP-dep_AT"/>
</dbReference>
<dbReference type="CDD" id="cd00610">
    <property type="entry name" value="OAT_like"/>
    <property type="match status" value="1"/>
</dbReference>
<feature type="binding site" evidence="5">
    <location>
        <begin position="205"/>
        <end position="208"/>
    </location>
    <ligand>
        <name>pyridoxal 5'-phosphate</name>
        <dbReference type="ChEBI" id="CHEBI:597326"/>
    </ligand>
</feature>
<keyword evidence="3 5" id="KW-0808">Transferase</keyword>
<keyword evidence="5" id="KW-0055">Arginine biosynthesis</keyword>
<dbReference type="PIRSF" id="PIRSF000521">
    <property type="entry name" value="Transaminase_4ab_Lys_Orn"/>
    <property type="match status" value="1"/>
</dbReference>
<dbReference type="GO" id="GO:0003992">
    <property type="term" value="F:N2-acetyl-L-ornithine:2-oxoglutarate 5-aminotransferase activity"/>
    <property type="evidence" value="ECO:0007669"/>
    <property type="project" value="UniProtKB-UniRule"/>
</dbReference>
<dbReference type="InterPro" id="IPR015424">
    <property type="entry name" value="PyrdxlP-dep_Trfase"/>
</dbReference>
<keyword evidence="2 5" id="KW-0028">Amino-acid biosynthesis</keyword>
<dbReference type="AlphaFoldDB" id="F0I0C0"/>
<dbReference type="HOGENOM" id="CLU_016922_10_1_9"/>
<dbReference type="EMBL" id="AEXV01000005">
    <property type="protein sequence ID" value="EGD30338.1"/>
    <property type="molecule type" value="Genomic_DNA"/>
</dbReference>
<dbReference type="InterPro" id="IPR005814">
    <property type="entry name" value="Aminotrans_3"/>
</dbReference>
<gene>
    <name evidence="5 6" type="primary">argD</name>
    <name evidence="6" type="ORF">HMPREF9381_0610</name>
</gene>
<evidence type="ECO:0000256" key="1">
    <source>
        <dbReference type="ARBA" id="ARBA00022576"/>
    </source>
</evidence>
<dbReference type="InterPro" id="IPR015421">
    <property type="entry name" value="PyrdxlP-dep_Trfase_major"/>
</dbReference>
<feature type="binding site" evidence="5">
    <location>
        <position position="123"/>
    </location>
    <ligand>
        <name>N(2)-acetyl-L-ornithine</name>
        <dbReference type="ChEBI" id="CHEBI:57805"/>
    </ligand>
</feature>
<feature type="binding site" evidence="5">
    <location>
        <begin position="93"/>
        <end position="94"/>
    </location>
    <ligand>
        <name>pyridoxal 5'-phosphate</name>
        <dbReference type="ChEBI" id="CHEBI:597326"/>
    </ligand>
</feature>
<comment type="catalytic activity">
    <reaction evidence="5">
        <text>N(2)-acetyl-L-ornithine + 2-oxoglutarate = N-acetyl-L-glutamate 5-semialdehyde + L-glutamate</text>
        <dbReference type="Rhea" id="RHEA:18049"/>
        <dbReference type="ChEBI" id="CHEBI:16810"/>
        <dbReference type="ChEBI" id="CHEBI:29123"/>
        <dbReference type="ChEBI" id="CHEBI:29985"/>
        <dbReference type="ChEBI" id="CHEBI:57805"/>
        <dbReference type="EC" id="2.6.1.11"/>
    </reaction>
</comment>
<evidence type="ECO:0000313" key="6">
    <source>
        <dbReference type="EMBL" id="EGD30338.1"/>
    </source>
</evidence>
<evidence type="ECO:0000256" key="4">
    <source>
        <dbReference type="ARBA" id="ARBA00022898"/>
    </source>
</evidence>
<dbReference type="GO" id="GO:0030170">
    <property type="term" value="F:pyridoxal phosphate binding"/>
    <property type="evidence" value="ECO:0007669"/>
    <property type="project" value="InterPro"/>
</dbReference>
<comment type="subcellular location">
    <subcellularLocation>
        <location evidence="5">Cytoplasm</location>
    </subcellularLocation>
</comment>
<reference evidence="6 7" key="1">
    <citation type="submission" date="2011-02" db="EMBL/GenBank/DDBJ databases">
        <authorList>
            <person name="Muzny D."/>
            <person name="Qin X."/>
            <person name="Deng J."/>
            <person name="Jiang H."/>
            <person name="Liu Y."/>
            <person name="Qu J."/>
            <person name="Song X.-Z."/>
            <person name="Zhang L."/>
            <person name="Thornton R."/>
            <person name="Coyle M."/>
            <person name="Francisco L."/>
            <person name="Jackson L."/>
            <person name="Javaid M."/>
            <person name="Korchina V."/>
            <person name="Kovar C."/>
            <person name="Mata R."/>
            <person name="Mathew T."/>
            <person name="Ngo R."/>
            <person name="Nguyen L."/>
            <person name="Nguyen N."/>
            <person name="Okwuonu G."/>
            <person name="Ongeri F."/>
            <person name="Pham C."/>
            <person name="Simmons D."/>
            <person name="Wilczek-Boney K."/>
            <person name="Hale W."/>
            <person name="Jakkamsetti A."/>
            <person name="Pham P."/>
            <person name="Ruth R."/>
            <person name="San Lucas F."/>
            <person name="Warren J."/>
            <person name="Zhang J."/>
            <person name="Zhao Z."/>
            <person name="Zhou C."/>
            <person name="Zhu D."/>
            <person name="Lee S."/>
            <person name="Bess C."/>
            <person name="Blankenburg K."/>
            <person name="Forbes L."/>
            <person name="Fu Q."/>
            <person name="Gubbala S."/>
            <person name="Hirani K."/>
            <person name="Jayaseelan J.C."/>
            <person name="Lara F."/>
            <person name="Munidasa M."/>
            <person name="Palculict T."/>
            <person name="Patil S."/>
            <person name="Pu L.-L."/>
            <person name="Saada N."/>
            <person name="Tang L."/>
            <person name="Weissenberger G."/>
            <person name="Zhu Y."/>
            <person name="Hemphill L."/>
            <person name="Shang Y."/>
            <person name="Youmans B."/>
            <person name="Ayvaz T."/>
            <person name="Ross M."/>
            <person name="Santibanez J."/>
            <person name="Aqrawi P."/>
            <person name="Gross S."/>
            <person name="Joshi V."/>
            <person name="Fowler G."/>
            <person name="Nazareth L."/>
            <person name="Reid J."/>
            <person name="Worley K."/>
            <person name="Petrosino J."/>
            <person name="Highlander S."/>
            <person name="Gibbs R."/>
        </authorList>
    </citation>
    <scope>NUCLEOTIDE SEQUENCE [LARGE SCALE GENOMIC DNA]</scope>
    <source>
        <strain evidence="6 7">SK72</strain>
    </source>
</reference>
<dbReference type="PANTHER" id="PTHR11986:SF79">
    <property type="entry name" value="ACETYLORNITHINE AMINOTRANSFERASE, MITOCHONDRIAL"/>
    <property type="match status" value="1"/>
</dbReference>
<dbReference type="InterPro" id="IPR015422">
    <property type="entry name" value="PyrdxlP-dep_Trfase_small"/>
</dbReference>
<sequence length="380" mass="41116">MTYLFENYKRAPIEFVKAEGSYLIDSEGKAYLDFSSGIGVTNLGFQPQVQQALIQQAGRIWHSPNLYLSSLQEQVAQELAGSYDYLAFFCNSGAEANEAAIKLARKATGKQGIITFQQSFHGRTFGAMAATGQDKIKKEFGDGVPHFSYAVYNDLASVEDLVNEDTAAIMLELIQGESGVRPAEAAFVKDLADFCRREEILLIVDEVQTGMGRTGQLYSFEHYGIIPDIVTLAKGLANGLPAGALLGKSSLAPAFGPGSHGSTFGGNKLAMATALETLHIMKETGFMEEVRSKSAILLEQLQLAFKDHPKISAVRGLGMMIGIETSAGLSRLVEAARQKGLIILTAGENVIRLLPPLTISREEIQQGIAILKEVFSEVDE</sequence>
<dbReference type="NCBIfam" id="NF003273">
    <property type="entry name" value="PRK04260.1"/>
    <property type="match status" value="1"/>
</dbReference>
<evidence type="ECO:0000256" key="3">
    <source>
        <dbReference type="ARBA" id="ARBA00022679"/>
    </source>
</evidence>
<dbReference type="RefSeq" id="WP_002904126.1">
    <property type="nucleotide sequence ID" value="NZ_GL872376.1"/>
</dbReference>
<dbReference type="SUPFAM" id="SSF53383">
    <property type="entry name" value="PLP-dependent transferases"/>
    <property type="match status" value="1"/>
</dbReference>
<feature type="binding site" evidence="5">
    <location>
        <position position="262"/>
    </location>
    <ligand>
        <name>N(2)-acetyl-L-ornithine</name>
        <dbReference type="ChEBI" id="CHEBI:57805"/>
    </ligand>
</feature>
<dbReference type="GO" id="GO:0042802">
    <property type="term" value="F:identical protein binding"/>
    <property type="evidence" value="ECO:0007669"/>
    <property type="project" value="TreeGrafter"/>
</dbReference>
<feature type="modified residue" description="N6-(pyridoxal phosphate)lysine" evidence="5">
    <location>
        <position position="234"/>
    </location>
</feature>
<dbReference type="GO" id="GO:0006526">
    <property type="term" value="P:L-arginine biosynthetic process"/>
    <property type="evidence" value="ECO:0007669"/>
    <property type="project" value="UniProtKB-UniRule"/>
</dbReference>
<proteinExistence type="inferred from homology"/>
<evidence type="ECO:0000256" key="2">
    <source>
        <dbReference type="ARBA" id="ARBA00022605"/>
    </source>
</evidence>
<name>F0I0C0_STRSA</name>
<comment type="subunit">
    <text evidence="5">Homodimer.</text>
</comment>
<dbReference type="NCBIfam" id="NF002325">
    <property type="entry name" value="PRK01278.1"/>
    <property type="match status" value="1"/>
</dbReference>
<accession>F0I0C0</accession>
<dbReference type="NCBIfam" id="NF002797">
    <property type="entry name" value="PRK02936.1"/>
    <property type="match status" value="1"/>
</dbReference>
<keyword evidence="1 5" id="KW-0032">Aminotransferase</keyword>
<protein>
    <recommendedName>
        <fullName evidence="5">Acetylornithine aminotransferase</fullName>
        <shortName evidence="5">ACOAT</shortName>
        <ecNumber evidence="5">2.6.1.11</ecNumber>
    </recommendedName>
</protein>
<keyword evidence="4 5" id="KW-0663">Pyridoxal phosphate</keyword>
<dbReference type="NCBIfam" id="TIGR00707">
    <property type="entry name" value="argD"/>
    <property type="match status" value="1"/>
</dbReference>
<dbReference type="Gene3D" id="3.90.1150.10">
    <property type="entry name" value="Aspartate Aminotransferase, domain 1"/>
    <property type="match status" value="1"/>
</dbReference>
<comment type="cofactor">
    <cofactor evidence="5">
        <name>pyridoxal 5'-phosphate</name>
        <dbReference type="ChEBI" id="CHEBI:597326"/>
    </cofactor>
    <text evidence="5">Binds 1 pyridoxal phosphate per subunit.</text>
</comment>
<dbReference type="InterPro" id="IPR049704">
    <property type="entry name" value="Aminotrans_3_PPA_site"/>
</dbReference>
<dbReference type="FunFam" id="3.40.640.10:FF:000004">
    <property type="entry name" value="Acetylornithine aminotransferase"/>
    <property type="match status" value="1"/>
</dbReference>
<comment type="similarity">
    <text evidence="5">Belongs to the class-III pyridoxal-phosphate-dependent aminotransferase family. ArgD subfamily.</text>
</comment>
<dbReference type="Pfam" id="PF00202">
    <property type="entry name" value="Aminotran_3"/>
    <property type="match status" value="1"/>
</dbReference>
<organism evidence="6 7">
    <name type="scientific">Streptococcus sanguinis SK72</name>
    <dbReference type="NCBI Taxonomy" id="888809"/>
    <lineage>
        <taxon>Bacteria</taxon>
        <taxon>Bacillati</taxon>
        <taxon>Bacillota</taxon>
        <taxon>Bacilli</taxon>
        <taxon>Lactobacillales</taxon>
        <taxon>Streptococcaceae</taxon>
        <taxon>Streptococcus</taxon>
    </lineage>
</organism>
<dbReference type="InterPro" id="IPR004636">
    <property type="entry name" value="AcOrn/SuccOrn_fam"/>
</dbReference>
<dbReference type="Gene3D" id="3.40.640.10">
    <property type="entry name" value="Type I PLP-dependent aspartate aminotransferase-like (Major domain)"/>
    <property type="match status" value="1"/>
</dbReference>
<dbReference type="HAMAP" id="MF_01107">
    <property type="entry name" value="ArgD_aminotrans_3"/>
    <property type="match status" value="1"/>
</dbReference>
<dbReference type="GO" id="GO:0005737">
    <property type="term" value="C:cytoplasm"/>
    <property type="evidence" value="ECO:0007669"/>
    <property type="project" value="UniProtKB-SubCell"/>
</dbReference>
<dbReference type="PANTHER" id="PTHR11986">
    <property type="entry name" value="AMINOTRANSFERASE CLASS III"/>
    <property type="match status" value="1"/>
</dbReference>
<dbReference type="EC" id="2.6.1.11" evidence="5"/>
<comment type="pathway">
    <text evidence="5">Amino-acid biosynthesis; L-arginine biosynthesis; N(2)-acetyl-L-ornithine from L-glutamate: step 4/4.</text>
</comment>
<comment type="miscellaneous">
    <text evidence="5">May also have succinyldiaminopimelate aminotransferase activity, thus carrying out the corresponding step in lysine biosynthesis.</text>
</comment>
<dbReference type="PATRIC" id="fig|888809.3.peg.595"/>